<keyword evidence="5" id="KW-1185">Reference proteome</keyword>
<dbReference type="PANTHER" id="PTHR13947">
    <property type="entry name" value="GNAT FAMILY N-ACETYLTRANSFERASE"/>
    <property type="match status" value="1"/>
</dbReference>
<dbReference type="Pfam" id="PF00583">
    <property type="entry name" value="Acetyltransf_1"/>
    <property type="match status" value="1"/>
</dbReference>
<dbReference type="AlphaFoldDB" id="A0A7K3LXM0"/>
<gene>
    <name evidence="4" type="ORF">F7O44_01680</name>
</gene>
<dbReference type="InterPro" id="IPR036390">
    <property type="entry name" value="WH_DNA-bd_sf"/>
</dbReference>
<evidence type="ECO:0000313" key="4">
    <source>
        <dbReference type="EMBL" id="NDL55774.1"/>
    </source>
</evidence>
<dbReference type="RefSeq" id="WP_162448451.1">
    <property type="nucleotide sequence ID" value="NZ_WLZY01000001.1"/>
</dbReference>
<protein>
    <submittedName>
        <fullName evidence="4">GNAT family N-acetyltransferase</fullName>
    </submittedName>
</protein>
<evidence type="ECO:0000256" key="1">
    <source>
        <dbReference type="ARBA" id="ARBA00022679"/>
    </source>
</evidence>
<dbReference type="InterPro" id="IPR036388">
    <property type="entry name" value="WH-like_DNA-bd_sf"/>
</dbReference>
<organism evidence="4 5">
    <name type="scientific">Phytoactinopolyspora mesophila</name>
    <dbReference type="NCBI Taxonomy" id="2650750"/>
    <lineage>
        <taxon>Bacteria</taxon>
        <taxon>Bacillati</taxon>
        <taxon>Actinomycetota</taxon>
        <taxon>Actinomycetes</taxon>
        <taxon>Jiangellales</taxon>
        <taxon>Jiangellaceae</taxon>
        <taxon>Phytoactinopolyspora</taxon>
    </lineage>
</organism>
<name>A0A7K3LXM0_9ACTN</name>
<sequence>MTGAAIEQRTVGTRVSAVRRFNRFFTAHMGLLDQGLLQSRFSVTEARVIFELAQHDGLAEITAVRAAMHIDPGHLSRVLGRLEKKGLVERSVSELDARKQVASLTATGRDAFATLNARSEQQAARLLEQLSNDDQRHLVNAFETAERLLSARPAPRTIVIRGLRPGDLGWVVQRHGRLYADEYGWGQAFEALVAQIVADYGRDHDPAREQAWIAEVDGKPAGCVFCVRKNDHTAQLRLLLVEPWARGDGVGGRLVDECVRFARSARYKSLVLWTNDVLTAARHLYIKTGFRLVEEEPHRSFGHDLVGQYWELRL</sequence>
<feature type="domain" description="N-acetyltransferase" evidence="3">
    <location>
        <begin position="158"/>
        <end position="314"/>
    </location>
</feature>
<evidence type="ECO:0000259" key="2">
    <source>
        <dbReference type="PROSITE" id="PS50995"/>
    </source>
</evidence>
<dbReference type="Proteomes" id="UP000460435">
    <property type="component" value="Unassembled WGS sequence"/>
</dbReference>
<dbReference type="SMART" id="SM00347">
    <property type="entry name" value="HTH_MARR"/>
    <property type="match status" value="1"/>
</dbReference>
<dbReference type="Gene3D" id="1.10.10.10">
    <property type="entry name" value="Winged helix-like DNA-binding domain superfamily/Winged helix DNA-binding domain"/>
    <property type="match status" value="1"/>
</dbReference>
<evidence type="ECO:0000313" key="5">
    <source>
        <dbReference type="Proteomes" id="UP000460435"/>
    </source>
</evidence>
<dbReference type="Gene3D" id="3.40.630.30">
    <property type="match status" value="1"/>
</dbReference>
<dbReference type="CDD" id="cd04301">
    <property type="entry name" value="NAT_SF"/>
    <property type="match status" value="1"/>
</dbReference>
<reference evidence="4 5" key="1">
    <citation type="submission" date="2019-11" db="EMBL/GenBank/DDBJ databases">
        <authorList>
            <person name="Li X.-J."/>
            <person name="Feng X.-M."/>
        </authorList>
    </citation>
    <scope>NUCLEOTIDE SEQUENCE [LARGE SCALE GENOMIC DNA]</scope>
    <source>
        <strain evidence="4 5">XMNu-373</strain>
    </source>
</reference>
<proteinExistence type="predicted"/>
<dbReference type="SUPFAM" id="SSF46785">
    <property type="entry name" value="Winged helix' DNA-binding domain"/>
    <property type="match status" value="1"/>
</dbReference>
<dbReference type="InterPro" id="IPR000835">
    <property type="entry name" value="HTH_MarR-typ"/>
</dbReference>
<dbReference type="SUPFAM" id="SSF55729">
    <property type="entry name" value="Acyl-CoA N-acyltransferases (Nat)"/>
    <property type="match status" value="1"/>
</dbReference>
<accession>A0A7K3LXM0</accession>
<dbReference type="InterPro" id="IPR016181">
    <property type="entry name" value="Acyl_CoA_acyltransferase"/>
</dbReference>
<comment type="caution">
    <text evidence="4">The sequence shown here is derived from an EMBL/GenBank/DDBJ whole genome shotgun (WGS) entry which is preliminary data.</text>
</comment>
<dbReference type="InterPro" id="IPR050769">
    <property type="entry name" value="NAT_camello-type"/>
</dbReference>
<dbReference type="PROSITE" id="PS50995">
    <property type="entry name" value="HTH_MARR_2"/>
    <property type="match status" value="1"/>
</dbReference>
<evidence type="ECO:0000259" key="3">
    <source>
        <dbReference type="PROSITE" id="PS51186"/>
    </source>
</evidence>
<keyword evidence="1 4" id="KW-0808">Transferase</keyword>
<dbReference type="PROSITE" id="PS51186">
    <property type="entry name" value="GNAT"/>
    <property type="match status" value="1"/>
</dbReference>
<dbReference type="GO" id="GO:0008080">
    <property type="term" value="F:N-acetyltransferase activity"/>
    <property type="evidence" value="ECO:0007669"/>
    <property type="project" value="InterPro"/>
</dbReference>
<dbReference type="EMBL" id="WLZY01000001">
    <property type="protein sequence ID" value="NDL55774.1"/>
    <property type="molecule type" value="Genomic_DNA"/>
</dbReference>
<dbReference type="InterPro" id="IPR000182">
    <property type="entry name" value="GNAT_dom"/>
</dbReference>
<dbReference type="PANTHER" id="PTHR13947:SF37">
    <property type="entry name" value="LD18367P"/>
    <property type="match status" value="1"/>
</dbReference>
<dbReference type="GO" id="GO:0003700">
    <property type="term" value="F:DNA-binding transcription factor activity"/>
    <property type="evidence" value="ECO:0007669"/>
    <property type="project" value="InterPro"/>
</dbReference>
<feature type="domain" description="HTH marR-type" evidence="2">
    <location>
        <begin position="1"/>
        <end position="147"/>
    </location>
</feature>
<dbReference type="Pfam" id="PF12802">
    <property type="entry name" value="MarR_2"/>
    <property type="match status" value="1"/>
</dbReference>